<evidence type="ECO:0000313" key="3">
    <source>
        <dbReference type="Proteomes" id="UP000887565"/>
    </source>
</evidence>
<evidence type="ECO:0000256" key="1">
    <source>
        <dbReference type="SAM" id="MobiDB-lite"/>
    </source>
</evidence>
<dbReference type="GO" id="GO:0048791">
    <property type="term" value="P:calcium ion-regulated exocytosis of neurotransmitter"/>
    <property type="evidence" value="ECO:0007669"/>
    <property type="project" value="TreeGrafter"/>
</dbReference>
<dbReference type="WBParaSite" id="nRc.2.0.1.t08143-RA">
    <property type="protein sequence ID" value="nRc.2.0.1.t08143-RA"/>
    <property type="gene ID" value="nRc.2.0.1.g08143"/>
</dbReference>
<dbReference type="PROSITE" id="PS50004">
    <property type="entry name" value="C2"/>
    <property type="match status" value="2"/>
</dbReference>
<organism evidence="3 4">
    <name type="scientific">Romanomermis culicivorax</name>
    <name type="common">Nematode worm</name>
    <dbReference type="NCBI Taxonomy" id="13658"/>
    <lineage>
        <taxon>Eukaryota</taxon>
        <taxon>Metazoa</taxon>
        <taxon>Ecdysozoa</taxon>
        <taxon>Nematoda</taxon>
        <taxon>Enoplea</taxon>
        <taxon>Dorylaimia</taxon>
        <taxon>Mermithida</taxon>
        <taxon>Mermithoidea</taxon>
        <taxon>Mermithidae</taxon>
        <taxon>Romanomermis</taxon>
    </lineage>
</organism>
<dbReference type="GO" id="GO:0001786">
    <property type="term" value="F:phosphatidylserine binding"/>
    <property type="evidence" value="ECO:0007669"/>
    <property type="project" value="TreeGrafter"/>
</dbReference>
<protein>
    <submittedName>
        <fullName evidence="4">C2 domain-containing protein</fullName>
    </submittedName>
</protein>
<dbReference type="PANTHER" id="PTHR10024:SF369">
    <property type="entry name" value="FI18813P1"/>
    <property type="match status" value="1"/>
</dbReference>
<feature type="domain" description="C2" evidence="2">
    <location>
        <begin position="212"/>
        <end position="379"/>
    </location>
</feature>
<dbReference type="PANTHER" id="PTHR10024">
    <property type="entry name" value="SYNAPTOTAGMIN"/>
    <property type="match status" value="1"/>
</dbReference>
<dbReference type="SMART" id="SM00239">
    <property type="entry name" value="C2"/>
    <property type="match status" value="2"/>
</dbReference>
<dbReference type="AlphaFoldDB" id="A0A915I1X8"/>
<dbReference type="InterPro" id="IPR035892">
    <property type="entry name" value="C2_domain_sf"/>
</dbReference>
<dbReference type="GO" id="GO:0005509">
    <property type="term" value="F:calcium ion binding"/>
    <property type="evidence" value="ECO:0007669"/>
    <property type="project" value="TreeGrafter"/>
</dbReference>
<name>A0A915I1X8_ROMCU</name>
<dbReference type="GO" id="GO:0005886">
    <property type="term" value="C:plasma membrane"/>
    <property type="evidence" value="ECO:0007669"/>
    <property type="project" value="TreeGrafter"/>
</dbReference>
<reference evidence="4" key="1">
    <citation type="submission" date="2022-11" db="UniProtKB">
        <authorList>
            <consortium name="WormBaseParasite"/>
        </authorList>
    </citation>
    <scope>IDENTIFICATION</scope>
</reference>
<feature type="domain" description="C2" evidence="2">
    <location>
        <begin position="42"/>
        <end position="195"/>
    </location>
</feature>
<dbReference type="GO" id="GO:0006906">
    <property type="term" value="P:vesicle fusion"/>
    <property type="evidence" value="ECO:0007669"/>
    <property type="project" value="TreeGrafter"/>
</dbReference>
<dbReference type="SUPFAM" id="SSF49562">
    <property type="entry name" value="C2 domain (Calcium/lipid-binding domain, CaLB)"/>
    <property type="match status" value="2"/>
</dbReference>
<dbReference type="GO" id="GO:0070382">
    <property type="term" value="C:exocytic vesicle"/>
    <property type="evidence" value="ECO:0007669"/>
    <property type="project" value="TreeGrafter"/>
</dbReference>
<evidence type="ECO:0000259" key="2">
    <source>
        <dbReference type="PROSITE" id="PS50004"/>
    </source>
</evidence>
<dbReference type="GO" id="GO:0030424">
    <property type="term" value="C:axon"/>
    <property type="evidence" value="ECO:0007669"/>
    <property type="project" value="TreeGrafter"/>
</dbReference>
<proteinExistence type="predicted"/>
<dbReference type="Gene3D" id="2.60.40.150">
    <property type="entry name" value="C2 domain"/>
    <property type="match status" value="2"/>
</dbReference>
<dbReference type="Proteomes" id="UP000887565">
    <property type="component" value="Unplaced"/>
</dbReference>
<dbReference type="GO" id="GO:0000149">
    <property type="term" value="F:SNARE binding"/>
    <property type="evidence" value="ECO:0007669"/>
    <property type="project" value="TreeGrafter"/>
</dbReference>
<feature type="region of interest" description="Disordered" evidence="1">
    <location>
        <begin position="83"/>
        <end position="102"/>
    </location>
</feature>
<sequence length="435" mass="48949">MDETSVLTLLRMLVDQAKFPDEDLPIEPTLPILPDIDRLPVEKPSLKIGLSYDKDKNELKIVLTSASNLPDRLLPFLQRKGDSATTSCCSTESDKTASGSTSTSNQQIVLEPFVKVKFLPEKQQRYKSKIVKGTLNPIFDETFTFKNVSISQLQSSTIHFSVLSTDKYSTDDDLVGEAICSLNSVDLSQSNKKVALNLTLLNSSFKFQSSANRGDLLISLCYSPSARKITVVLLKARNLPTLDSSGFADPQVKISMYYNNDILLKQKSRVVRRTLDPTFNETFDFSLMALPAMASPSKGGKIFPAATTSEKSAAPENLSFDFEIFNHDRMKKSQFLGHVIVGEGNGAVPRKNGNATNNNDKEHLDEIFRRPLKQITQWHRLKARASFSYCTKHTEKSRQPINIKQNQDIERRESMIAHTRNHLDWKKNKDCRPIN</sequence>
<accession>A0A915I1X8</accession>
<dbReference type="InterPro" id="IPR000008">
    <property type="entry name" value="C2_dom"/>
</dbReference>
<dbReference type="GO" id="GO:0005544">
    <property type="term" value="F:calcium-dependent phospholipid binding"/>
    <property type="evidence" value="ECO:0007669"/>
    <property type="project" value="TreeGrafter"/>
</dbReference>
<evidence type="ECO:0000313" key="4">
    <source>
        <dbReference type="WBParaSite" id="nRc.2.0.1.t08143-RA"/>
    </source>
</evidence>
<dbReference type="Pfam" id="PF00168">
    <property type="entry name" value="C2"/>
    <property type="match status" value="3"/>
</dbReference>
<dbReference type="GO" id="GO:0098793">
    <property type="term" value="C:presynapse"/>
    <property type="evidence" value="ECO:0007669"/>
    <property type="project" value="GOC"/>
</dbReference>
<dbReference type="GO" id="GO:0030276">
    <property type="term" value="F:clathrin binding"/>
    <property type="evidence" value="ECO:0007669"/>
    <property type="project" value="TreeGrafter"/>
</dbReference>
<keyword evidence="3" id="KW-1185">Reference proteome</keyword>